<feature type="domain" description="G-protein coupled receptors family 3 profile" evidence="13">
    <location>
        <begin position="552"/>
        <end position="772"/>
    </location>
</feature>
<dbReference type="SUPFAM" id="SSF53822">
    <property type="entry name" value="Periplasmic binding protein-like I"/>
    <property type="match status" value="1"/>
</dbReference>
<dbReference type="AlphaFoldDB" id="A0A2T7P5I7"/>
<dbReference type="OrthoDB" id="10056676at2759"/>
<dbReference type="PANTHER" id="PTHR10519:SF46">
    <property type="entry name" value="METABOTROPIC GABA-B RECEPTOR SUBTYPE 3, ISOFORM A"/>
    <property type="match status" value="1"/>
</dbReference>
<dbReference type="FunFam" id="3.40.50.2300:FF:000063">
    <property type="entry name" value="Gamma-aminobutyric acid type B receptor subunit"/>
    <property type="match status" value="1"/>
</dbReference>
<comment type="subcellular location">
    <subcellularLocation>
        <location evidence="1">Cell membrane</location>
        <topology evidence="1">Multi-pass membrane protein</topology>
    </subcellularLocation>
</comment>
<keyword evidence="2" id="KW-1003">Cell membrane</keyword>
<evidence type="ECO:0000256" key="6">
    <source>
        <dbReference type="ARBA" id="ARBA00023040"/>
    </source>
</evidence>
<dbReference type="EMBL" id="PZQS01000006">
    <property type="protein sequence ID" value="PVD28684.1"/>
    <property type="molecule type" value="Genomic_DNA"/>
</dbReference>
<dbReference type="GO" id="GO:0007214">
    <property type="term" value="P:gamma-aminobutyric acid signaling pathway"/>
    <property type="evidence" value="ECO:0007669"/>
    <property type="project" value="TreeGrafter"/>
</dbReference>
<dbReference type="InterPro" id="IPR017978">
    <property type="entry name" value="GPCR_3_C"/>
</dbReference>
<dbReference type="CDD" id="cd15047">
    <property type="entry name" value="7tmC_GABA-B-like"/>
    <property type="match status" value="1"/>
</dbReference>
<dbReference type="Pfam" id="PF01094">
    <property type="entry name" value="ANF_receptor"/>
    <property type="match status" value="1"/>
</dbReference>
<evidence type="ECO:0000256" key="8">
    <source>
        <dbReference type="ARBA" id="ARBA00023170"/>
    </source>
</evidence>
<protein>
    <recommendedName>
        <fullName evidence="11">Gamma-aminobutyric acid type B receptor subunit 2</fullName>
    </recommendedName>
</protein>
<keyword evidence="3 12" id="KW-0812">Transmembrane</keyword>
<evidence type="ECO:0000259" key="13">
    <source>
        <dbReference type="PROSITE" id="PS50259"/>
    </source>
</evidence>
<dbReference type="InterPro" id="IPR001828">
    <property type="entry name" value="ANF_lig-bd_rcpt"/>
</dbReference>
<dbReference type="InterPro" id="IPR002455">
    <property type="entry name" value="GPCR3_GABA-B"/>
</dbReference>
<name>A0A2T7P5I7_POMCA</name>
<accession>A0A2T7P5I7</accession>
<feature type="transmembrane region" description="Helical" evidence="12">
    <location>
        <begin position="550"/>
        <end position="577"/>
    </location>
</feature>
<evidence type="ECO:0000256" key="5">
    <source>
        <dbReference type="ARBA" id="ARBA00022989"/>
    </source>
</evidence>
<evidence type="ECO:0000256" key="9">
    <source>
        <dbReference type="ARBA" id="ARBA00023180"/>
    </source>
</evidence>
<evidence type="ECO:0000256" key="4">
    <source>
        <dbReference type="ARBA" id="ARBA00022729"/>
    </source>
</evidence>
<dbReference type="InterPro" id="IPR028082">
    <property type="entry name" value="Peripla_BP_I"/>
</dbReference>
<reference evidence="14 15" key="1">
    <citation type="submission" date="2018-04" db="EMBL/GenBank/DDBJ databases">
        <title>The genome of golden apple snail Pomacea canaliculata provides insight into stress tolerance and invasive adaptation.</title>
        <authorList>
            <person name="Liu C."/>
            <person name="Liu B."/>
            <person name="Ren Y."/>
            <person name="Zhang Y."/>
            <person name="Wang H."/>
            <person name="Li S."/>
            <person name="Jiang F."/>
            <person name="Yin L."/>
            <person name="Zhang G."/>
            <person name="Qian W."/>
            <person name="Fan W."/>
        </authorList>
    </citation>
    <scope>NUCLEOTIDE SEQUENCE [LARGE SCALE GENOMIC DNA]</scope>
    <source>
        <strain evidence="14">SZHN2017</strain>
        <tissue evidence="14">Muscle</tissue>
    </source>
</reference>
<keyword evidence="7 12" id="KW-0472">Membrane</keyword>
<dbReference type="GO" id="GO:0038039">
    <property type="term" value="C:G protein-coupled receptor heterodimeric complex"/>
    <property type="evidence" value="ECO:0007669"/>
    <property type="project" value="TreeGrafter"/>
</dbReference>
<dbReference type="CDD" id="cd06366">
    <property type="entry name" value="PBP1_GABAb_receptor"/>
    <property type="match status" value="1"/>
</dbReference>
<dbReference type="Proteomes" id="UP000245119">
    <property type="component" value="Linkage Group LG6"/>
</dbReference>
<evidence type="ECO:0000313" key="14">
    <source>
        <dbReference type="EMBL" id="PVD28684.1"/>
    </source>
</evidence>
<dbReference type="Gene3D" id="3.40.50.2300">
    <property type="match status" value="2"/>
</dbReference>
<feature type="transmembrane region" description="Helical" evidence="12">
    <location>
        <begin position="623"/>
        <end position="642"/>
    </location>
</feature>
<keyword evidence="5 12" id="KW-1133">Transmembrane helix</keyword>
<keyword evidence="9" id="KW-0325">Glycoprotein</keyword>
<keyword evidence="10" id="KW-0807">Transducer</keyword>
<dbReference type="PANTHER" id="PTHR10519">
    <property type="entry name" value="GABA-B RECEPTOR"/>
    <property type="match status" value="1"/>
</dbReference>
<dbReference type="GO" id="GO:0004965">
    <property type="term" value="F:G protein-coupled GABA receptor activity"/>
    <property type="evidence" value="ECO:0007669"/>
    <property type="project" value="InterPro"/>
</dbReference>
<feature type="transmembrane region" description="Helical" evidence="12">
    <location>
        <begin position="589"/>
        <end position="607"/>
    </location>
</feature>
<evidence type="ECO:0000256" key="12">
    <source>
        <dbReference type="SAM" id="Phobius"/>
    </source>
</evidence>
<dbReference type="STRING" id="400727.A0A2T7P5I7"/>
<evidence type="ECO:0000256" key="11">
    <source>
        <dbReference type="ARBA" id="ARBA00073785"/>
    </source>
</evidence>
<dbReference type="Pfam" id="PF00003">
    <property type="entry name" value="7tm_3"/>
    <property type="match status" value="1"/>
</dbReference>
<dbReference type="PRINTS" id="PR01176">
    <property type="entry name" value="GABABRECEPTR"/>
</dbReference>
<evidence type="ECO:0000256" key="2">
    <source>
        <dbReference type="ARBA" id="ARBA00022475"/>
    </source>
</evidence>
<evidence type="ECO:0000313" key="15">
    <source>
        <dbReference type="Proteomes" id="UP000245119"/>
    </source>
</evidence>
<keyword evidence="6" id="KW-0297">G-protein coupled receptor</keyword>
<keyword evidence="15" id="KW-1185">Reference proteome</keyword>
<dbReference type="PRINTS" id="PR00248">
    <property type="entry name" value="GPCRMGR"/>
</dbReference>
<sequence>MNPRSLSELAEHILCILSEHVSITGICPTRHIRLTTPFSRRLPVLPVTTPVIQRPTLSEVSCAHVTMLRSLQLLAHLLVTSLLPRITTATETTVTPGEKTRDLYIMGLYPRSGSWQGGESMLTASLMAVRQINSTGVGNRTKELLPLGCCKLKSWQLSGVLLAVNLTSIIGVYKCDPGIGIKVMFHQLFTPPTKMAIMGDGCSIVSEVTARASHLWNLVQVSYLSVSPALSDKAKFPLFARVTAPDTQTNPVRLLLLQTFGWRRVATIHQSYDLFAATTENLVRLLQEANITIIRSEIFMDDPTPHVKSLKDNDCRIIVGAFYQDKARKVFCEAYKVGLYGSRVVWLLPGWYDAGWWLMADPAVDCSPGQLIEAVEGHFDTGILSINPRSERAISGWLPSEFTAAYKAAAGGRHLPGDTIVSQGYDAVWALALALNRTQEQLTGECSSKGLEDFTYENSEMARMLYNNLLQVSFTGVRGPITFDANGDPVGLVSVGRVQGGEKQTVCVYNPTRPTGQRLEWSTDTPLLWEGGLPPRDSTMTRTEYVTLSLPLYVTTCVLAALGVLLTCAFLAFNIVLRNARLVKMSSPRLNNVILLGCVCTYSSVFVQDAGGEHGVLACEIKTALLAVGVSLAFASLFAKTWRVYVIFTSTKVQRRVMHDGHLLAIVAALVFINLLVLLSWWILDPRTLQVTRTTTVEAACDDVRAVHVDQVHYPELNDSKFIGLCIYNVALLSILAVVVTLTVDSSLNLRHLLNSTLVLLGTTVTQCLIFVPKVGDGKPQQCSAHM</sequence>
<feature type="transmembrane region" description="Helical" evidence="12">
    <location>
        <begin position="663"/>
        <end position="684"/>
    </location>
</feature>
<evidence type="ECO:0000256" key="7">
    <source>
        <dbReference type="ARBA" id="ARBA00023136"/>
    </source>
</evidence>
<evidence type="ECO:0000256" key="1">
    <source>
        <dbReference type="ARBA" id="ARBA00004651"/>
    </source>
</evidence>
<evidence type="ECO:0000256" key="3">
    <source>
        <dbReference type="ARBA" id="ARBA00022692"/>
    </source>
</evidence>
<gene>
    <name evidence="14" type="ORF">C0Q70_11278</name>
</gene>
<organism evidence="14 15">
    <name type="scientific">Pomacea canaliculata</name>
    <name type="common">Golden apple snail</name>
    <dbReference type="NCBI Taxonomy" id="400727"/>
    <lineage>
        <taxon>Eukaryota</taxon>
        <taxon>Metazoa</taxon>
        <taxon>Spiralia</taxon>
        <taxon>Lophotrochozoa</taxon>
        <taxon>Mollusca</taxon>
        <taxon>Gastropoda</taxon>
        <taxon>Caenogastropoda</taxon>
        <taxon>Architaenioglossa</taxon>
        <taxon>Ampullarioidea</taxon>
        <taxon>Ampullariidae</taxon>
        <taxon>Pomacea</taxon>
    </lineage>
</organism>
<feature type="transmembrane region" description="Helical" evidence="12">
    <location>
        <begin position="753"/>
        <end position="772"/>
    </location>
</feature>
<comment type="caution">
    <text evidence="14">The sequence shown here is derived from an EMBL/GenBank/DDBJ whole genome shotgun (WGS) entry which is preliminary data.</text>
</comment>
<keyword evidence="8" id="KW-0675">Receptor</keyword>
<keyword evidence="4" id="KW-0732">Signal</keyword>
<dbReference type="InterPro" id="IPR000337">
    <property type="entry name" value="GPCR_3"/>
</dbReference>
<feature type="transmembrane region" description="Helical" evidence="12">
    <location>
        <begin position="722"/>
        <end position="744"/>
    </location>
</feature>
<dbReference type="PRINTS" id="PR01177">
    <property type="entry name" value="GABAB1RECPTR"/>
</dbReference>
<dbReference type="PROSITE" id="PS50259">
    <property type="entry name" value="G_PROTEIN_RECEP_F3_4"/>
    <property type="match status" value="1"/>
</dbReference>
<evidence type="ECO:0000256" key="10">
    <source>
        <dbReference type="ARBA" id="ARBA00023224"/>
    </source>
</evidence>
<proteinExistence type="predicted"/>